<keyword evidence="2 4" id="KW-0378">Hydrolase</keyword>
<dbReference type="PANTHER" id="PTHR31339">
    <property type="entry name" value="PECTIN LYASE-RELATED"/>
    <property type="match status" value="1"/>
</dbReference>
<dbReference type="PANTHER" id="PTHR31339:SF9">
    <property type="entry name" value="PLASMIN AND FIBRONECTIN-BINDING PROTEIN A"/>
    <property type="match status" value="1"/>
</dbReference>
<dbReference type="RefSeq" id="WP_110312262.1">
    <property type="nucleotide sequence ID" value="NZ_QICL01000034.1"/>
</dbReference>
<protein>
    <submittedName>
        <fullName evidence="5">Glycosyl hydrolase family 28</fullName>
    </submittedName>
</protein>
<dbReference type="GO" id="GO:0004650">
    <property type="term" value="F:polygalacturonase activity"/>
    <property type="evidence" value="ECO:0007669"/>
    <property type="project" value="InterPro"/>
</dbReference>
<dbReference type="EMBL" id="QICL01000034">
    <property type="protein sequence ID" value="PXV59950.1"/>
    <property type="molecule type" value="Genomic_DNA"/>
</dbReference>
<reference evidence="5 6" key="1">
    <citation type="submission" date="2018-03" db="EMBL/GenBank/DDBJ databases">
        <title>Genomic Encyclopedia of Archaeal and Bacterial Type Strains, Phase II (KMG-II): from individual species to whole genera.</title>
        <authorList>
            <person name="Goeker M."/>
        </authorList>
    </citation>
    <scope>NUCLEOTIDE SEQUENCE [LARGE SCALE GENOMIC DNA]</scope>
    <source>
        <strain evidence="5 6">DSM 100214</strain>
    </source>
</reference>
<comment type="caution">
    <text evidence="5">The sequence shown here is derived from an EMBL/GenBank/DDBJ whole genome shotgun (WGS) entry which is preliminary data.</text>
</comment>
<dbReference type="AlphaFoldDB" id="A0A2V3PIM8"/>
<evidence type="ECO:0000256" key="1">
    <source>
        <dbReference type="ARBA" id="ARBA00008834"/>
    </source>
</evidence>
<evidence type="ECO:0000256" key="2">
    <source>
        <dbReference type="ARBA" id="ARBA00022801"/>
    </source>
</evidence>
<dbReference type="InterPro" id="IPR006626">
    <property type="entry name" value="PbH1"/>
</dbReference>
<comment type="similarity">
    <text evidence="1 4">Belongs to the glycosyl hydrolase 28 family.</text>
</comment>
<dbReference type="InterPro" id="IPR012334">
    <property type="entry name" value="Pectin_lyas_fold"/>
</dbReference>
<dbReference type="InterPro" id="IPR011050">
    <property type="entry name" value="Pectin_lyase_fold/virulence"/>
</dbReference>
<dbReference type="SUPFAM" id="SSF51126">
    <property type="entry name" value="Pectin lyase-like"/>
    <property type="match status" value="1"/>
</dbReference>
<accession>A0A2V3PIM8</accession>
<evidence type="ECO:0000313" key="6">
    <source>
        <dbReference type="Proteomes" id="UP000247973"/>
    </source>
</evidence>
<dbReference type="InterPro" id="IPR051801">
    <property type="entry name" value="GH28_Enzymes"/>
</dbReference>
<evidence type="ECO:0000313" key="5">
    <source>
        <dbReference type="EMBL" id="PXV59950.1"/>
    </source>
</evidence>
<dbReference type="Gene3D" id="2.160.20.10">
    <property type="entry name" value="Single-stranded right-handed beta-helix, Pectin lyase-like"/>
    <property type="match status" value="1"/>
</dbReference>
<organism evidence="5 6">
    <name type="scientific">Dysgonomonas alginatilytica</name>
    <dbReference type="NCBI Taxonomy" id="1605892"/>
    <lineage>
        <taxon>Bacteria</taxon>
        <taxon>Pseudomonadati</taxon>
        <taxon>Bacteroidota</taxon>
        <taxon>Bacteroidia</taxon>
        <taxon>Bacteroidales</taxon>
        <taxon>Dysgonomonadaceae</taxon>
        <taxon>Dysgonomonas</taxon>
    </lineage>
</organism>
<dbReference type="SMART" id="SM00710">
    <property type="entry name" value="PbH1"/>
    <property type="match status" value="5"/>
</dbReference>
<sequence>MKKRISILFAILVSISGVSAKIYNIRDYGAKNNKTIVSTSAIQQTIDACAKDGGGTVVVPAGEYLSATLFLRSNVNFNLETGATIYASQNKADYEGKSMKHGAADAQSVNVLIAAFDCENIKISGKGRLHGQGVREQYTREAEFDPTELITGREIANAAKYGADYRTKYRRVAPSPGLINLTNCHDVTVEDIQLIESGFWTFHVQWCSRVFIRGIYITSSSDNGVNSDGLDIDGSSQVLVSDCIIDTGDDALCLKTSKNEGKSMSCEDIVITNCILRSSSAALKIGTESHSDFSRITVSNCVINGANRGLNMIIRDGGNVSDVHFSNIIIKTERKRCFWWGNGDPIWLIVANRTPQSKTGSIKNVSFDNISARSQSGVRLEGYNSAMEDIRFNNVNLYMEPENAIDKRSKHAFHFMNIKNLTLNECSVKWDEQKPEPTWQKAFNFEKIENLYLDKIKANPAPDQTEAMSFDQISGEFVHRGYISNK</sequence>
<evidence type="ECO:0000256" key="3">
    <source>
        <dbReference type="ARBA" id="ARBA00023295"/>
    </source>
</evidence>
<dbReference type="OrthoDB" id="9795222at2"/>
<dbReference type="GO" id="GO:0005975">
    <property type="term" value="P:carbohydrate metabolic process"/>
    <property type="evidence" value="ECO:0007669"/>
    <property type="project" value="InterPro"/>
</dbReference>
<dbReference type="InterPro" id="IPR000743">
    <property type="entry name" value="Glyco_hydro_28"/>
</dbReference>
<evidence type="ECO:0000256" key="4">
    <source>
        <dbReference type="RuleBase" id="RU361169"/>
    </source>
</evidence>
<keyword evidence="3 4" id="KW-0326">Glycosidase</keyword>
<name>A0A2V3PIM8_9BACT</name>
<proteinExistence type="inferred from homology"/>
<dbReference type="Pfam" id="PF00295">
    <property type="entry name" value="Glyco_hydro_28"/>
    <property type="match status" value="1"/>
</dbReference>
<keyword evidence="6" id="KW-1185">Reference proteome</keyword>
<gene>
    <name evidence="5" type="ORF">CLV62_1345</name>
</gene>
<dbReference type="Proteomes" id="UP000247973">
    <property type="component" value="Unassembled WGS sequence"/>
</dbReference>